<name>A0A068NRA1_FIMGI</name>
<feature type="region of interest" description="Disordered" evidence="1">
    <location>
        <begin position="162"/>
        <end position="182"/>
    </location>
</feature>
<gene>
    <name evidence="3" type="ORF">OP10G_0741</name>
</gene>
<dbReference type="HOGENOM" id="CLU_1479959_0_0_0"/>
<evidence type="ECO:0000259" key="2">
    <source>
        <dbReference type="Pfam" id="PF09557"/>
    </source>
</evidence>
<dbReference type="OrthoDB" id="8757728at2"/>
<dbReference type="STRING" id="661478.OP10G_0741"/>
<sequence>MPHSDRKFVTDKRGVTGTLTTRVVEPNNVAVDAEGTTYLVPRKALTADGETGYRVGFSFEGLPTVPIHPAHLLNMHAIPGDMNMDLPPVQPDLASPPFTDLDRMVEVEDVEIERVPMDEILDTAPEVRQEGDVTIIPVVEEFLVVQRKLRLKEEIRVTKTRRSVPGRSSAFVEEPANRAHLA</sequence>
<protein>
    <recommendedName>
        <fullName evidence="2">DUF2382 domain-containing protein</fullName>
    </recommendedName>
</protein>
<proteinExistence type="predicted"/>
<dbReference type="Pfam" id="PF09557">
    <property type="entry name" value="DUF2382"/>
    <property type="match status" value="1"/>
</dbReference>
<dbReference type="KEGG" id="fgi:OP10G_0741"/>
<evidence type="ECO:0000313" key="3">
    <source>
        <dbReference type="EMBL" id="AIE84109.1"/>
    </source>
</evidence>
<feature type="domain" description="DUF2382" evidence="2">
    <location>
        <begin position="105"/>
        <end position="162"/>
    </location>
</feature>
<dbReference type="Proteomes" id="UP000027982">
    <property type="component" value="Chromosome"/>
</dbReference>
<keyword evidence="4" id="KW-1185">Reference proteome</keyword>
<organism evidence="3 4">
    <name type="scientific">Fimbriimonas ginsengisoli Gsoil 348</name>
    <dbReference type="NCBI Taxonomy" id="661478"/>
    <lineage>
        <taxon>Bacteria</taxon>
        <taxon>Bacillati</taxon>
        <taxon>Armatimonadota</taxon>
        <taxon>Fimbriimonadia</taxon>
        <taxon>Fimbriimonadales</taxon>
        <taxon>Fimbriimonadaceae</taxon>
        <taxon>Fimbriimonas</taxon>
    </lineage>
</organism>
<dbReference type="EMBL" id="CP007139">
    <property type="protein sequence ID" value="AIE84109.1"/>
    <property type="molecule type" value="Genomic_DNA"/>
</dbReference>
<evidence type="ECO:0000313" key="4">
    <source>
        <dbReference type="Proteomes" id="UP000027982"/>
    </source>
</evidence>
<evidence type="ECO:0000256" key="1">
    <source>
        <dbReference type="SAM" id="MobiDB-lite"/>
    </source>
</evidence>
<dbReference type="InterPro" id="IPR019060">
    <property type="entry name" value="DUF2382"/>
</dbReference>
<dbReference type="RefSeq" id="WP_025227245.1">
    <property type="nucleotide sequence ID" value="NZ_CP007139.1"/>
</dbReference>
<accession>A0A068NRA1</accession>
<dbReference type="AlphaFoldDB" id="A0A068NRA1"/>
<reference evidence="3 4" key="1">
    <citation type="journal article" date="2014" name="PLoS ONE">
        <title>The first complete genome sequence of the class fimbriimonadia in the phylum armatimonadetes.</title>
        <authorList>
            <person name="Hu Z.Y."/>
            <person name="Wang Y.Z."/>
            <person name="Im W.T."/>
            <person name="Wang S.Y."/>
            <person name="Zhao G.P."/>
            <person name="Zheng H.J."/>
            <person name="Quan Z.X."/>
        </authorList>
    </citation>
    <scope>NUCLEOTIDE SEQUENCE [LARGE SCALE GENOMIC DNA]</scope>
    <source>
        <strain evidence="3">Gsoil 348</strain>
    </source>
</reference>